<reference evidence="1 2" key="1">
    <citation type="submission" date="2014-10" db="EMBL/GenBank/DDBJ databases">
        <title>Pedobacter Kyungheensis.</title>
        <authorList>
            <person name="Anderson B.M."/>
            <person name="Newman J.D."/>
        </authorList>
    </citation>
    <scope>NUCLEOTIDE SEQUENCE [LARGE SCALE GENOMIC DNA]</scope>
    <source>
        <strain evidence="1 2">KACC 16221</strain>
    </source>
</reference>
<dbReference type="Proteomes" id="UP000031246">
    <property type="component" value="Unassembled WGS sequence"/>
</dbReference>
<accession>A0A0C1FI61</accession>
<dbReference type="AlphaFoldDB" id="A0A0C1FI61"/>
<comment type="caution">
    <text evidence="1">The sequence shown here is derived from an EMBL/GenBank/DDBJ whole genome shotgun (WGS) entry which is preliminary data.</text>
</comment>
<sequence>MAHAFPTSKAKALFLRFTLIRPNKFFGLYCLLRRTDFERKIFSRHFLFLFDAKKKEPFGGGKPRQG</sequence>
<organism evidence="1 2">
    <name type="scientific">Pedobacter kyungheensis</name>
    <dbReference type="NCBI Taxonomy" id="1069985"/>
    <lineage>
        <taxon>Bacteria</taxon>
        <taxon>Pseudomonadati</taxon>
        <taxon>Bacteroidota</taxon>
        <taxon>Sphingobacteriia</taxon>
        <taxon>Sphingobacteriales</taxon>
        <taxon>Sphingobacteriaceae</taxon>
        <taxon>Pedobacter</taxon>
    </lineage>
</organism>
<protein>
    <submittedName>
        <fullName evidence="1">Uncharacterized protein</fullName>
    </submittedName>
</protein>
<evidence type="ECO:0000313" key="1">
    <source>
        <dbReference type="EMBL" id="KIA91483.1"/>
    </source>
</evidence>
<name>A0A0C1FI61_9SPHI</name>
<keyword evidence="2" id="KW-1185">Reference proteome</keyword>
<gene>
    <name evidence="1" type="ORF">OC25_20715</name>
</gene>
<dbReference type="EMBL" id="JSYN01000028">
    <property type="protein sequence ID" value="KIA91483.1"/>
    <property type="molecule type" value="Genomic_DNA"/>
</dbReference>
<evidence type="ECO:0000313" key="2">
    <source>
        <dbReference type="Proteomes" id="UP000031246"/>
    </source>
</evidence>
<proteinExistence type="predicted"/>